<evidence type="ECO:0000256" key="1">
    <source>
        <dbReference type="ARBA" id="ARBA00009437"/>
    </source>
</evidence>
<accession>A0A845M9P5</accession>
<dbReference type="EMBL" id="WTUX01000013">
    <property type="protein sequence ID" value="MZR13694.1"/>
    <property type="molecule type" value="Genomic_DNA"/>
</dbReference>
<evidence type="ECO:0000313" key="7">
    <source>
        <dbReference type="Proteomes" id="UP000467322"/>
    </source>
</evidence>
<dbReference type="InterPro" id="IPR000847">
    <property type="entry name" value="LysR_HTH_N"/>
</dbReference>
<evidence type="ECO:0000256" key="3">
    <source>
        <dbReference type="ARBA" id="ARBA00023125"/>
    </source>
</evidence>
<dbReference type="InterPro" id="IPR005119">
    <property type="entry name" value="LysR_subst-bd"/>
</dbReference>
<comment type="similarity">
    <text evidence="1">Belongs to the LysR transcriptional regulatory family.</text>
</comment>
<dbReference type="PROSITE" id="PS50931">
    <property type="entry name" value="HTH_LYSR"/>
    <property type="match status" value="1"/>
</dbReference>
<evidence type="ECO:0000313" key="6">
    <source>
        <dbReference type="EMBL" id="MZR13694.1"/>
    </source>
</evidence>
<dbReference type="GO" id="GO:0032993">
    <property type="term" value="C:protein-DNA complex"/>
    <property type="evidence" value="ECO:0007669"/>
    <property type="project" value="TreeGrafter"/>
</dbReference>
<dbReference type="Proteomes" id="UP000467322">
    <property type="component" value="Unassembled WGS sequence"/>
</dbReference>
<keyword evidence="4" id="KW-0804">Transcription</keyword>
<feature type="domain" description="HTH lysR-type" evidence="5">
    <location>
        <begin position="1"/>
        <end position="58"/>
    </location>
</feature>
<dbReference type="Pfam" id="PF00126">
    <property type="entry name" value="HTH_1"/>
    <property type="match status" value="1"/>
</dbReference>
<sequence>MEVRQIELFMRTCEHGSINKAAAELRMSQPSLSRWLALLERDLGAQLFVRTRQGIQLTDAGKVLADHAPQMLRHFDLLREQIGNKSQRQINVAFPFSMQHLLTAPFAEMVIRDRPEISMRVFEGINHTIRVWMENGMLDSALIVEMESVPEHFSTTPILSEGLMLVGNSETELSLETPVEIADIHELPIILPGPPSSISSHVASAVKRQGYRFNHAFEADSLSLCIDLAQRGMGYTVMPYCALSSRLDRDPDLHAAPIRGLNIVWKLCVNSSRPFSTSNNSLINAMTDLMRQRMKDGEWKFAKLL</sequence>
<keyword evidence="3" id="KW-0238">DNA-binding</keyword>
<organism evidence="6 7">
    <name type="scientific">Maritimibacter harenae</name>
    <dbReference type="NCBI Taxonomy" id="2606218"/>
    <lineage>
        <taxon>Bacteria</taxon>
        <taxon>Pseudomonadati</taxon>
        <taxon>Pseudomonadota</taxon>
        <taxon>Alphaproteobacteria</taxon>
        <taxon>Rhodobacterales</taxon>
        <taxon>Roseobacteraceae</taxon>
        <taxon>Maritimibacter</taxon>
    </lineage>
</organism>
<protein>
    <submittedName>
        <fullName evidence="6">LysR family transcriptional regulator</fullName>
    </submittedName>
</protein>
<evidence type="ECO:0000259" key="5">
    <source>
        <dbReference type="PROSITE" id="PS50931"/>
    </source>
</evidence>
<dbReference type="Pfam" id="PF03466">
    <property type="entry name" value="LysR_substrate"/>
    <property type="match status" value="1"/>
</dbReference>
<proteinExistence type="inferred from homology"/>
<dbReference type="RefSeq" id="WP_161351830.1">
    <property type="nucleotide sequence ID" value="NZ_WTUX01000013.1"/>
</dbReference>
<dbReference type="FunFam" id="1.10.10.10:FF:000001">
    <property type="entry name" value="LysR family transcriptional regulator"/>
    <property type="match status" value="1"/>
</dbReference>
<comment type="caution">
    <text evidence="6">The sequence shown here is derived from an EMBL/GenBank/DDBJ whole genome shotgun (WGS) entry which is preliminary data.</text>
</comment>
<dbReference type="SUPFAM" id="SSF46785">
    <property type="entry name" value="Winged helix' DNA-binding domain"/>
    <property type="match status" value="1"/>
</dbReference>
<dbReference type="GO" id="GO:0003677">
    <property type="term" value="F:DNA binding"/>
    <property type="evidence" value="ECO:0007669"/>
    <property type="project" value="UniProtKB-KW"/>
</dbReference>
<dbReference type="PANTHER" id="PTHR30346">
    <property type="entry name" value="TRANSCRIPTIONAL DUAL REGULATOR HCAR-RELATED"/>
    <property type="match status" value="1"/>
</dbReference>
<gene>
    <name evidence="6" type="ORF">GQE99_11770</name>
</gene>
<evidence type="ECO:0000256" key="4">
    <source>
        <dbReference type="ARBA" id="ARBA00023163"/>
    </source>
</evidence>
<dbReference type="InterPro" id="IPR036388">
    <property type="entry name" value="WH-like_DNA-bd_sf"/>
</dbReference>
<dbReference type="PANTHER" id="PTHR30346:SF28">
    <property type="entry name" value="HTH-TYPE TRANSCRIPTIONAL REGULATOR CYNR"/>
    <property type="match status" value="1"/>
</dbReference>
<evidence type="ECO:0000256" key="2">
    <source>
        <dbReference type="ARBA" id="ARBA00023015"/>
    </source>
</evidence>
<name>A0A845M9P5_9RHOB</name>
<dbReference type="InterPro" id="IPR036390">
    <property type="entry name" value="WH_DNA-bd_sf"/>
</dbReference>
<reference evidence="6 7" key="1">
    <citation type="submission" date="2019-12" db="EMBL/GenBank/DDBJ databases">
        <title>Maritimibacter sp. nov. sp. isolated from sea sand.</title>
        <authorList>
            <person name="Kim J."/>
            <person name="Jeong S.E."/>
            <person name="Jung H.S."/>
            <person name="Jeon C.O."/>
        </authorList>
    </citation>
    <scope>NUCLEOTIDE SEQUENCE [LARGE SCALE GENOMIC DNA]</scope>
    <source>
        <strain evidence="6 7">DP07</strain>
    </source>
</reference>
<dbReference type="PRINTS" id="PR00039">
    <property type="entry name" value="HTHLYSR"/>
</dbReference>
<dbReference type="Gene3D" id="3.40.190.290">
    <property type="match status" value="1"/>
</dbReference>
<keyword evidence="7" id="KW-1185">Reference proteome</keyword>
<dbReference type="GO" id="GO:0003700">
    <property type="term" value="F:DNA-binding transcription factor activity"/>
    <property type="evidence" value="ECO:0007669"/>
    <property type="project" value="InterPro"/>
</dbReference>
<dbReference type="AlphaFoldDB" id="A0A845M9P5"/>
<dbReference type="SUPFAM" id="SSF53850">
    <property type="entry name" value="Periplasmic binding protein-like II"/>
    <property type="match status" value="1"/>
</dbReference>
<keyword evidence="2" id="KW-0805">Transcription regulation</keyword>
<dbReference type="Gene3D" id="1.10.10.10">
    <property type="entry name" value="Winged helix-like DNA-binding domain superfamily/Winged helix DNA-binding domain"/>
    <property type="match status" value="1"/>
</dbReference>